<dbReference type="STRING" id="1526571.AT746_11795"/>
<organism evidence="2 3">
    <name type="scientific">Lacimicrobium alkaliphilum</name>
    <dbReference type="NCBI Taxonomy" id="1526571"/>
    <lineage>
        <taxon>Bacteria</taxon>
        <taxon>Pseudomonadati</taxon>
        <taxon>Pseudomonadota</taxon>
        <taxon>Gammaproteobacteria</taxon>
        <taxon>Alteromonadales</taxon>
        <taxon>Alteromonadaceae</taxon>
        <taxon>Lacimicrobium</taxon>
    </lineage>
</organism>
<dbReference type="AlphaFoldDB" id="A0A0U3BB69"/>
<evidence type="ECO:0000313" key="3">
    <source>
        <dbReference type="Proteomes" id="UP000068447"/>
    </source>
</evidence>
<keyword evidence="1" id="KW-0812">Transmembrane</keyword>
<accession>A0A0U3BB69</accession>
<gene>
    <name evidence="2" type="ORF">AT746_11795</name>
</gene>
<keyword evidence="1" id="KW-0472">Membrane</keyword>
<dbReference type="EMBL" id="CP013650">
    <property type="protein sequence ID" value="ALS98885.1"/>
    <property type="molecule type" value="Genomic_DNA"/>
</dbReference>
<sequence length="261" mass="29243">MLINTVILFLRDALPVFWLISLLLAQGNSAKQSYRWVLWTVPGGLILAFALMFNFSALSNLAEGAGLEWMTFVTHTLIYLLVVLHLYIFRQGLNQYWQQSAGALGVLTIGINGSYFLMFLDNYWRAGQHYWSLFTGTLLGFGVCFSAGILIYLFNHAFLRRGSQGLFVLLILCWSAGQLIFTFNLLAQVNVISASAPIWDTSDWISDSSELGLVLNTLIGYESTPTLLQIITYLLCILTPLYIFFRTSSQSETVQSTGVSE</sequence>
<feature type="transmembrane region" description="Helical" evidence="1">
    <location>
        <begin position="101"/>
        <end position="118"/>
    </location>
</feature>
<protein>
    <recommendedName>
        <fullName evidence="4">FTR1 family iron permease</fullName>
    </recommendedName>
</protein>
<reference evidence="2 3" key="1">
    <citation type="submission" date="2015-12" db="EMBL/GenBank/DDBJ databases">
        <title>Complete genome of Lacimicrobium alkaliphilum KCTC 32984.</title>
        <authorList>
            <person name="Kim S.-G."/>
            <person name="Lee Y.-J."/>
        </authorList>
    </citation>
    <scope>NUCLEOTIDE SEQUENCE [LARGE SCALE GENOMIC DNA]</scope>
    <source>
        <strain evidence="2 3">YelD216</strain>
    </source>
</reference>
<feature type="transmembrane region" description="Helical" evidence="1">
    <location>
        <begin position="69"/>
        <end position="89"/>
    </location>
</feature>
<proteinExistence type="predicted"/>
<evidence type="ECO:0000313" key="2">
    <source>
        <dbReference type="EMBL" id="ALS98885.1"/>
    </source>
</evidence>
<keyword evidence="3" id="KW-1185">Reference proteome</keyword>
<dbReference type="KEGG" id="lal:AT746_11795"/>
<dbReference type="RefSeq" id="WP_062480551.1">
    <property type="nucleotide sequence ID" value="NZ_CP013650.1"/>
</dbReference>
<keyword evidence="1" id="KW-1133">Transmembrane helix</keyword>
<feature type="transmembrane region" description="Helical" evidence="1">
    <location>
        <begin position="166"/>
        <end position="187"/>
    </location>
</feature>
<feature type="transmembrane region" description="Helical" evidence="1">
    <location>
        <begin position="130"/>
        <end position="154"/>
    </location>
</feature>
<feature type="transmembrane region" description="Helical" evidence="1">
    <location>
        <begin position="36"/>
        <end position="57"/>
    </location>
</feature>
<name>A0A0U3BB69_9ALTE</name>
<feature type="transmembrane region" description="Helical" evidence="1">
    <location>
        <begin position="226"/>
        <end position="245"/>
    </location>
</feature>
<dbReference type="OrthoDB" id="5764104at2"/>
<dbReference type="Proteomes" id="UP000068447">
    <property type="component" value="Chromosome"/>
</dbReference>
<evidence type="ECO:0008006" key="4">
    <source>
        <dbReference type="Google" id="ProtNLM"/>
    </source>
</evidence>
<evidence type="ECO:0000256" key="1">
    <source>
        <dbReference type="SAM" id="Phobius"/>
    </source>
</evidence>
<feature type="transmembrane region" description="Helical" evidence="1">
    <location>
        <begin position="6"/>
        <end position="24"/>
    </location>
</feature>